<protein>
    <submittedName>
        <fullName evidence="1">Uncharacterized protein</fullName>
    </submittedName>
</protein>
<comment type="caution">
    <text evidence="1">The sequence shown here is derived from an EMBL/GenBank/DDBJ whole genome shotgun (WGS) entry which is preliminary data.</text>
</comment>
<dbReference type="Proteomes" id="UP001055879">
    <property type="component" value="Linkage Group LG18"/>
</dbReference>
<evidence type="ECO:0000313" key="2">
    <source>
        <dbReference type="Proteomes" id="UP001055879"/>
    </source>
</evidence>
<organism evidence="1 2">
    <name type="scientific">Arctium lappa</name>
    <name type="common">Greater burdock</name>
    <name type="synonym">Lappa major</name>
    <dbReference type="NCBI Taxonomy" id="4217"/>
    <lineage>
        <taxon>Eukaryota</taxon>
        <taxon>Viridiplantae</taxon>
        <taxon>Streptophyta</taxon>
        <taxon>Embryophyta</taxon>
        <taxon>Tracheophyta</taxon>
        <taxon>Spermatophyta</taxon>
        <taxon>Magnoliopsida</taxon>
        <taxon>eudicotyledons</taxon>
        <taxon>Gunneridae</taxon>
        <taxon>Pentapetalae</taxon>
        <taxon>asterids</taxon>
        <taxon>campanulids</taxon>
        <taxon>Asterales</taxon>
        <taxon>Asteraceae</taxon>
        <taxon>Carduoideae</taxon>
        <taxon>Cardueae</taxon>
        <taxon>Arctiinae</taxon>
        <taxon>Arctium</taxon>
    </lineage>
</organism>
<keyword evidence="2" id="KW-1185">Reference proteome</keyword>
<reference evidence="2" key="1">
    <citation type="journal article" date="2022" name="Mol. Ecol. Resour.">
        <title>The genomes of chicory, endive, great burdock and yacon provide insights into Asteraceae palaeo-polyploidization history and plant inulin production.</title>
        <authorList>
            <person name="Fan W."/>
            <person name="Wang S."/>
            <person name="Wang H."/>
            <person name="Wang A."/>
            <person name="Jiang F."/>
            <person name="Liu H."/>
            <person name="Zhao H."/>
            <person name="Xu D."/>
            <person name="Zhang Y."/>
        </authorList>
    </citation>
    <scope>NUCLEOTIDE SEQUENCE [LARGE SCALE GENOMIC DNA]</scope>
    <source>
        <strain evidence="2">cv. Niubang</strain>
    </source>
</reference>
<dbReference type="EMBL" id="CM042064">
    <property type="protein sequence ID" value="KAI3666059.1"/>
    <property type="molecule type" value="Genomic_DNA"/>
</dbReference>
<evidence type="ECO:0000313" key="1">
    <source>
        <dbReference type="EMBL" id="KAI3666059.1"/>
    </source>
</evidence>
<reference evidence="1 2" key="2">
    <citation type="journal article" date="2022" name="Mol. Ecol. Resour.">
        <title>The genomes of chicory, endive, great burdock and yacon provide insights into Asteraceae paleo-polyploidization history and plant inulin production.</title>
        <authorList>
            <person name="Fan W."/>
            <person name="Wang S."/>
            <person name="Wang H."/>
            <person name="Wang A."/>
            <person name="Jiang F."/>
            <person name="Liu H."/>
            <person name="Zhao H."/>
            <person name="Xu D."/>
            <person name="Zhang Y."/>
        </authorList>
    </citation>
    <scope>NUCLEOTIDE SEQUENCE [LARGE SCALE GENOMIC DNA]</scope>
    <source>
        <strain evidence="2">cv. Niubang</strain>
    </source>
</reference>
<gene>
    <name evidence="1" type="ORF">L6452_44697</name>
</gene>
<name>A0ACB8XFZ9_ARCLA</name>
<accession>A0ACB8XFZ9</accession>
<sequence>MKSSLGKLGRRLSMHKSDGKEKKDHQPSAHLDDLAQASKDMQDMRNCYDGLLSAAAATANSIYEFSESLNEMGNCLLGKTAADADGESGKVLSTLGNMQLDLQKIADTYRSSVVVTITNPSESLLSELRKVEEMKLQCDEKREAYEYMMTQHREKGQLRTGKVESSIAQKLKEAQDEYDEVTRLCVFRVKSLKEGQCRSLLTQAARHHAAQLSFFRKGLKTLEAVEPCIRNVAEKYRIDYQLSGLCNWESREGEPMSGYESTDDGELSFDYRQKKQGLDDDGTLQNPMELDQVEVPDLQVSNLEDAEININNHQGEQLFGRQSRVSSYSAPIYPEKIDAPERPRETQPSRKFYSYVLPPPAVDTRNPISRPSTSVSYSSPFQSLQQPLPVDHGRRIGDDNMSTSASTSKAQSMIKDGNSINPSIQLPAPSAGRFSLSQQDTHIRSEDEVGKRQSYSGPLPPSKQFSFKIASNSGPITSTELPQPPFRVPVSQPSLSSTVSRSASPPPISSPKISELHELPRPPGSLAFLKPVVFSGGLTGHSAPLFSKNQEISPPNKRAMLTSTCASLLPPPPLLVPRSFSIPSSNQREMALHVNIPSSNSET</sequence>
<proteinExistence type="predicted"/>